<accession>A0A2M8ELY3</accession>
<dbReference type="InterPro" id="IPR019480">
    <property type="entry name" value="Dihydroorotate_DH_Fe-S-bd"/>
</dbReference>
<comment type="caution">
    <text evidence="2">The sequence shown here is derived from an EMBL/GenBank/DDBJ whole genome shotgun (WGS) entry which is preliminary data.</text>
</comment>
<dbReference type="Proteomes" id="UP000229756">
    <property type="component" value="Unassembled WGS sequence"/>
</dbReference>
<gene>
    <name evidence="2" type="ORF">CO058_01885</name>
</gene>
<evidence type="ECO:0000259" key="1">
    <source>
        <dbReference type="Pfam" id="PF10418"/>
    </source>
</evidence>
<dbReference type="Pfam" id="PF10418">
    <property type="entry name" value="DHODB_Fe-S_bind"/>
    <property type="match status" value="1"/>
</dbReference>
<evidence type="ECO:0000313" key="2">
    <source>
        <dbReference type="EMBL" id="PJC23730.1"/>
    </source>
</evidence>
<organism evidence="2 3">
    <name type="scientific">candidate division WWE3 bacterium CG_4_9_14_0_2_um_filter_35_11</name>
    <dbReference type="NCBI Taxonomy" id="1975077"/>
    <lineage>
        <taxon>Bacteria</taxon>
        <taxon>Katanobacteria</taxon>
    </lineage>
</organism>
<reference evidence="3" key="1">
    <citation type="submission" date="2017-09" db="EMBL/GenBank/DDBJ databases">
        <title>Depth-based differentiation of microbial function through sediment-hosted aquifers and enrichment of novel symbionts in the deep terrestrial subsurface.</title>
        <authorList>
            <person name="Probst A.J."/>
            <person name="Ladd B."/>
            <person name="Jarett J.K."/>
            <person name="Geller-Mcgrath D.E."/>
            <person name="Sieber C.M.K."/>
            <person name="Emerson J.B."/>
            <person name="Anantharaman K."/>
            <person name="Thomas B.C."/>
            <person name="Malmstrom R."/>
            <person name="Stieglmeier M."/>
            <person name="Klingl A."/>
            <person name="Woyke T."/>
            <person name="Ryan C.M."/>
            <person name="Banfield J.F."/>
        </authorList>
    </citation>
    <scope>NUCLEOTIDE SEQUENCE [LARGE SCALE GENOMIC DNA]</scope>
</reference>
<protein>
    <recommendedName>
        <fullName evidence="1">Dihydroorotate dehydrogenase electron transfer subunit iron-sulphur cluster binding domain-containing protein</fullName>
    </recommendedName>
</protein>
<proteinExistence type="predicted"/>
<dbReference type="EMBL" id="PFSJ01000015">
    <property type="protein sequence ID" value="PJC23730.1"/>
    <property type="molecule type" value="Genomic_DNA"/>
</dbReference>
<name>A0A2M8ELY3_UNCKA</name>
<feature type="domain" description="Dihydroorotate dehydrogenase electron transfer subunit iron-sulphur cluster binding" evidence="1">
    <location>
        <begin position="78"/>
        <end position="104"/>
    </location>
</feature>
<dbReference type="AlphaFoldDB" id="A0A2M8ELY3"/>
<evidence type="ECO:0000313" key="3">
    <source>
        <dbReference type="Proteomes" id="UP000229756"/>
    </source>
</evidence>
<sequence>MGLLYQRSNQNRIKIFLTPDIEKINKARLFTSYHLLNTEVFNPHDWLHDCENWYTDFYIPTAYSPQARNIQILKTDGYIACAIGICGRCANADGQLVCSDGPIFIY</sequence>